<dbReference type="Proteomes" id="UP000410984">
    <property type="component" value="Unassembled WGS sequence"/>
</dbReference>
<dbReference type="PROSITE" id="PS50887">
    <property type="entry name" value="GGDEF"/>
    <property type="match status" value="1"/>
</dbReference>
<dbReference type="InterPro" id="IPR052155">
    <property type="entry name" value="Biofilm_reg_signaling"/>
</dbReference>
<accession>A0A509E879</accession>
<dbReference type="NCBIfam" id="TIGR00254">
    <property type="entry name" value="GGDEF"/>
    <property type="match status" value="1"/>
</dbReference>
<dbReference type="PANTHER" id="PTHR44757">
    <property type="entry name" value="DIGUANYLATE CYCLASE DGCP"/>
    <property type="match status" value="1"/>
</dbReference>
<dbReference type="InterPro" id="IPR035919">
    <property type="entry name" value="EAL_sf"/>
</dbReference>
<gene>
    <name evidence="3" type="ORF">MET9862_00897</name>
</gene>
<dbReference type="SMART" id="SM00267">
    <property type="entry name" value="GGDEF"/>
    <property type="match status" value="1"/>
</dbReference>
<dbReference type="SUPFAM" id="SSF141868">
    <property type="entry name" value="EAL domain-like"/>
    <property type="match status" value="1"/>
</dbReference>
<dbReference type="SUPFAM" id="SSF55785">
    <property type="entry name" value="PYP-like sensor domain (PAS domain)"/>
    <property type="match status" value="2"/>
</dbReference>
<dbReference type="SUPFAM" id="SSF55073">
    <property type="entry name" value="Nucleotide cyclase"/>
    <property type="match status" value="1"/>
</dbReference>
<dbReference type="Gene3D" id="3.30.70.270">
    <property type="match status" value="1"/>
</dbReference>
<dbReference type="Pfam" id="PF13188">
    <property type="entry name" value="PAS_8"/>
    <property type="match status" value="1"/>
</dbReference>
<dbReference type="InterPro" id="IPR001633">
    <property type="entry name" value="EAL_dom"/>
</dbReference>
<dbReference type="InterPro" id="IPR043128">
    <property type="entry name" value="Rev_trsase/Diguanyl_cyclase"/>
</dbReference>
<evidence type="ECO:0000313" key="4">
    <source>
        <dbReference type="Proteomes" id="UP000410984"/>
    </source>
</evidence>
<dbReference type="PANTHER" id="PTHR44757:SF2">
    <property type="entry name" value="BIOFILM ARCHITECTURE MAINTENANCE PROTEIN MBAA"/>
    <property type="match status" value="1"/>
</dbReference>
<reference evidence="3 4" key="1">
    <citation type="submission" date="2019-06" db="EMBL/GenBank/DDBJ databases">
        <authorList>
            <person name="Rodrigo-Torres L."/>
            <person name="Arahal R. D."/>
            <person name="Lucena T."/>
        </authorList>
    </citation>
    <scope>NUCLEOTIDE SEQUENCE [LARGE SCALE GENOMIC DNA]</scope>
    <source>
        <strain evidence="3 4">SB0023/3</strain>
    </source>
</reference>
<dbReference type="InterPro" id="IPR000014">
    <property type="entry name" value="PAS"/>
</dbReference>
<dbReference type="SMART" id="SM00091">
    <property type="entry name" value="PAS"/>
    <property type="match status" value="2"/>
</dbReference>
<dbReference type="InterPro" id="IPR035965">
    <property type="entry name" value="PAS-like_dom_sf"/>
</dbReference>
<dbReference type="CDD" id="cd01949">
    <property type="entry name" value="GGDEF"/>
    <property type="match status" value="1"/>
</dbReference>
<dbReference type="SMART" id="SM00052">
    <property type="entry name" value="EAL"/>
    <property type="match status" value="1"/>
</dbReference>
<evidence type="ECO:0000259" key="2">
    <source>
        <dbReference type="PROSITE" id="PS50887"/>
    </source>
</evidence>
<evidence type="ECO:0000259" key="1">
    <source>
        <dbReference type="PROSITE" id="PS50883"/>
    </source>
</evidence>
<dbReference type="AlphaFoldDB" id="A0A509E879"/>
<dbReference type="PROSITE" id="PS50883">
    <property type="entry name" value="EAL"/>
    <property type="match status" value="1"/>
</dbReference>
<dbReference type="Pfam" id="PF00563">
    <property type="entry name" value="EAL"/>
    <property type="match status" value="1"/>
</dbReference>
<dbReference type="InterPro" id="IPR000160">
    <property type="entry name" value="GGDEF_dom"/>
</dbReference>
<dbReference type="Pfam" id="PF00990">
    <property type="entry name" value="GGDEF"/>
    <property type="match status" value="1"/>
</dbReference>
<evidence type="ECO:0000313" key="3">
    <source>
        <dbReference type="EMBL" id="VUD70332.1"/>
    </source>
</evidence>
<feature type="domain" description="EAL" evidence="1">
    <location>
        <begin position="550"/>
        <end position="800"/>
    </location>
</feature>
<name>A0A509E879_9HYPH</name>
<keyword evidence="4" id="KW-1185">Reference proteome</keyword>
<organism evidence="3 4">
    <name type="scientific">Methylobacterium symbioticum</name>
    <dbReference type="NCBI Taxonomy" id="2584084"/>
    <lineage>
        <taxon>Bacteria</taxon>
        <taxon>Pseudomonadati</taxon>
        <taxon>Pseudomonadota</taxon>
        <taxon>Alphaproteobacteria</taxon>
        <taxon>Hyphomicrobiales</taxon>
        <taxon>Methylobacteriaceae</taxon>
        <taxon>Methylobacterium</taxon>
    </lineage>
</organism>
<dbReference type="Pfam" id="PF13426">
    <property type="entry name" value="PAS_9"/>
    <property type="match status" value="1"/>
</dbReference>
<dbReference type="InterPro" id="IPR029787">
    <property type="entry name" value="Nucleotide_cyclase"/>
</dbReference>
<dbReference type="CDD" id="cd01948">
    <property type="entry name" value="EAL"/>
    <property type="match status" value="1"/>
</dbReference>
<dbReference type="NCBIfam" id="TIGR00229">
    <property type="entry name" value="sensory_box"/>
    <property type="match status" value="1"/>
</dbReference>
<dbReference type="EMBL" id="CABFPH010000007">
    <property type="protein sequence ID" value="VUD70332.1"/>
    <property type="molecule type" value="Genomic_DNA"/>
</dbReference>
<proteinExistence type="predicted"/>
<dbReference type="Gene3D" id="3.30.450.20">
    <property type="entry name" value="PAS domain"/>
    <property type="match status" value="2"/>
</dbReference>
<protein>
    <submittedName>
        <fullName evidence="3">Putative signaling protein</fullName>
    </submittedName>
</protein>
<sequence length="811" mass="87115">MSSHNAARASGSLVQHWQESRRADGTIPSYESVVLGRLGRLADRCALVATRDGQPDTILWGGKGFADWLGQDLRGLSLAALPDEVHRSVAEIVVSAARSAAPAEARCDRLAEGIVTTHRLVGVPLSRGGADPLVLIQLGEEMVRTELARALFGATEQGMLALTALRDAAGTITDFKIVALNQGAARMFGRPDTELQWKRLGELLSGAPGRDVIARLAGAPGRPGRGAFELTYPRSDGRLLHLKGEVGAVGDLVAVTLTDVGDIKAREESFRLLFEDNPLPMWLVDAADGRFVAVNAAAVTHYGHDRETFLTLALADLSAGTGETDSDGILHHRRADGSVIEVSLFERAMPFEGRPARLGAVVDVTESRRNAARIDHMAHHDALTELPNRVLFAKRLDETLARRKAKGSSAFLFCLDLDKFKIVNDTLGHPVGDALLREVGARLLGCLRAEDCVARLGGDEFAILVPRPAEAEFIQALAGRIIAEMSAPFHIAGQVCHIGTSIGVACLPRDGEDAETLLRNADLALYRAKADGGSTFRCFKPEMDAWVQARRRRENNLREAFARGELSLSYQPLIDAATQRVCAFEALLRWTDPVEGPISPGEFIPLAEETGLIGPIGAWVLRQACREAAAWPDPVRIAVNLSPVQFRNRELVRTVAEALEAAGLAPQRLELEITESVLLAENDANVATLHALRALGVRIAMDDFGTGYSSLGYLRSFPFDKIKIDRSFISQVGENPHCNAIVRAVTGLGASLGIATTAEGVETAAQFAHLQAEGCSEVQGFLFSRPLTAEAARALLAQDGAEAAHRLGTAA</sequence>
<dbReference type="Gene3D" id="3.20.20.450">
    <property type="entry name" value="EAL domain"/>
    <property type="match status" value="1"/>
</dbReference>
<feature type="domain" description="GGDEF" evidence="2">
    <location>
        <begin position="408"/>
        <end position="541"/>
    </location>
</feature>